<dbReference type="InterPro" id="IPR013324">
    <property type="entry name" value="RNA_pol_sigma_r3/r4-like"/>
</dbReference>
<evidence type="ECO:0000313" key="7">
    <source>
        <dbReference type="EMBL" id="HIX53465.1"/>
    </source>
</evidence>
<feature type="domain" description="RNA polymerase sigma factor 70 region 4 type 2" evidence="6">
    <location>
        <begin position="87"/>
        <end position="138"/>
    </location>
</feature>
<dbReference type="NCBIfam" id="TIGR02937">
    <property type="entry name" value="sigma70-ECF"/>
    <property type="match status" value="1"/>
</dbReference>
<dbReference type="Gene3D" id="1.10.1740.10">
    <property type="match status" value="1"/>
</dbReference>
<dbReference type="PANTHER" id="PTHR43133">
    <property type="entry name" value="RNA POLYMERASE ECF-TYPE SIGMA FACTO"/>
    <property type="match status" value="1"/>
</dbReference>
<evidence type="ECO:0000259" key="6">
    <source>
        <dbReference type="Pfam" id="PF08281"/>
    </source>
</evidence>
<dbReference type="InterPro" id="IPR013249">
    <property type="entry name" value="RNA_pol_sigma70_r4_t2"/>
</dbReference>
<dbReference type="Pfam" id="PF04542">
    <property type="entry name" value="Sigma70_r2"/>
    <property type="match status" value="1"/>
</dbReference>
<evidence type="ECO:0000256" key="1">
    <source>
        <dbReference type="ARBA" id="ARBA00010641"/>
    </source>
</evidence>
<evidence type="ECO:0000259" key="5">
    <source>
        <dbReference type="Pfam" id="PF04542"/>
    </source>
</evidence>
<feature type="domain" description="RNA polymerase sigma-70 region 2" evidence="5">
    <location>
        <begin position="2"/>
        <end position="59"/>
    </location>
</feature>
<dbReference type="Proteomes" id="UP000824156">
    <property type="component" value="Unassembled WGS sequence"/>
</dbReference>
<name>A0A9D1W6C9_9SPHI</name>
<dbReference type="InterPro" id="IPR039425">
    <property type="entry name" value="RNA_pol_sigma-70-like"/>
</dbReference>
<keyword evidence="2" id="KW-0805">Transcription regulation</keyword>
<comment type="caution">
    <text evidence="7">The sequence shown here is derived from an EMBL/GenBank/DDBJ whole genome shotgun (WGS) entry which is preliminary data.</text>
</comment>
<dbReference type="InterPro" id="IPR014284">
    <property type="entry name" value="RNA_pol_sigma-70_dom"/>
</dbReference>
<keyword evidence="4" id="KW-0804">Transcription</keyword>
<dbReference type="GO" id="GO:0006352">
    <property type="term" value="P:DNA-templated transcription initiation"/>
    <property type="evidence" value="ECO:0007669"/>
    <property type="project" value="InterPro"/>
</dbReference>
<organism evidence="7 8">
    <name type="scientific">Candidatus Sphingobacterium stercoripullorum</name>
    <dbReference type="NCBI Taxonomy" id="2838759"/>
    <lineage>
        <taxon>Bacteria</taxon>
        <taxon>Pseudomonadati</taxon>
        <taxon>Bacteroidota</taxon>
        <taxon>Sphingobacteriia</taxon>
        <taxon>Sphingobacteriales</taxon>
        <taxon>Sphingobacteriaceae</taxon>
        <taxon>Sphingobacterium</taxon>
    </lineage>
</organism>
<dbReference type="GO" id="GO:0016987">
    <property type="term" value="F:sigma factor activity"/>
    <property type="evidence" value="ECO:0007669"/>
    <property type="project" value="UniProtKB-KW"/>
</dbReference>
<evidence type="ECO:0000256" key="2">
    <source>
        <dbReference type="ARBA" id="ARBA00023015"/>
    </source>
</evidence>
<dbReference type="SUPFAM" id="SSF88946">
    <property type="entry name" value="Sigma2 domain of RNA polymerase sigma factors"/>
    <property type="match status" value="1"/>
</dbReference>
<evidence type="ECO:0000256" key="3">
    <source>
        <dbReference type="ARBA" id="ARBA00023082"/>
    </source>
</evidence>
<keyword evidence="3" id="KW-0731">Sigma factor</keyword>
<dbReference type="Pfam" id="PF08281">
    <property type="entry name" value="Sigma70_r4_2"/>
    <property type="match status" value="1"/>
</dbReference>
<evidence type="ECO:0000313" key="8">
    <source>
        <dbReference type="Proteomes" id="UP000824156"/>
    </source>
</evidence>
<reference evidence="7" key="2">
    <citation type="submission" date="2021-04" db="EMBL/GenBank/DDBJ databases">
        <authorList>
            <person name="Gilroy R."/>
        </authorList>
    </citation>
    <scope>NUCLEOTIDE SEQUENCE</scope>
    <source>
        <strain evidence="7">1719</strain>
    </source>
</reference>
<gene>
    <name evidence="7" type="ORF">H9853_00425</name>
</gene>
<evidence type="ECO:0000256" key="4">
    <source>
        <dbReference type="ARBA" id="ARBA00023163"/>
    </source>
</evidence>
<accession>A0A9D1W6C9</accession>
<dbReference type="GO" id="GO:0003677">
    <property type="term" value="F:DNA binding"/>
    <property type="evidence" value="ECO:0007669"/>
    <property type="project" value="InterPro"/>
</dbReference>
<dbReference type="PANTHER" id="PTHR43133:SF46">
    <property type="entry name" value="RNA POLYMERASE SIGMA-70 FACTOR ECF SUBFAMILY"/>
    <property type="match status" value="1"/>
</dbReference>
<sequence length="154" mass="17643">MYALCLRYAKDQNEAGEILQSGFIKVFTKGKTFSKQGSLEGWIRKIMVYAAIEHLRSRKASFNLYNGYENTLAVSSNSIYDYTDYKDLTKVIQGLPDGYRTVFNMYVIEGYSHKEIASILNIQVGSSKSQLYKARAWLQSKLMLSSKKEGNYEK</sequence>
<dbReference type="InterPro" id="IPR036388">
    <property type="entry name" value="WH-like_DNA-bd_sf"/>
</dbReference>
<dbReference type="InterPro" id="IPR013325">
    <property type="entry name" value="RNA_pol_sigma_r2"/>
</dbReference>
<dbReference type="EMBL" id="DXEZ01000009">
    <property type="protein sequence ID" value="HIX53465.1"/>
    <property type="molecule type" value="Genomic_DNA"/>
</dbReference>
<protein>
    <submittedName>
        <fullName evidence="7">Sigma-70 family RNA polymerase sigma factor</fullName>
    </submittedName>
</protein>
<comment type="similarity">
    <text evidence="1">Belongs to the sigma-70 factor family. ECF subfamily.</text>
</comment>
<dbReference type="CDD" id="cd06171">
    <property type="entry name" value="Sigma70_r4"/>
    <property type="match status" value="1"/>
</dbReference>
<dbReference type="AlphaFoldDB" id="A0A9D1W6C9"/>
<reference evidence="7" key="1">
    <citation type="journal article" date="2021" name="PeerJ">
        <title>Extensive microbial diversity within the chicken gut microbiome revealed by metagenomics and culture.</title>
        <authorList>
            <person name="Gilroy R."/>
            <person name="Ravi A."/>
            <person name="Getino M."/>
            <person name="Pursley I."/>
            <person name="Horton D.L."/>
            <person name="Alikhan N.F."/>
            <person name="Baker D."/>
            <person name="Gharbi K."/>
            <person name="Hall N."/>
            <person name="Watson M."/>
            <person name="Adriaenssens E.M."/>
            <person name="Foster-Nyarko E."/>
            <person name="Jarju S."/>
            <person name="Secka A."/>
            <person name="Antonio M."/>
            <person name="Oren A."/>
            <person name="Chaudhuri R.R."/>
            <person name="La Ragione R."/>
            <person name="Hildebrand F."/>
            <person name="Pallen M.J."/>
        </authorList>
    </citation>
    <scope>NUCLEOTIDE SEQUENCE</scope>
    <source>
        <strain evidence="7">1719</strain>
    </source>
</reference>
<proteinExistence type="inferred from homology"/>
<dbReference type="SUPFAM" id="SSF88659">
    <property type="entry name" value="Sigma3 and sigma4 domains of RNA polymerase sigma factors"/>
    <property type="match status" value="1"/>
</dbReference>
<dbReference type="InterPro" id="IPR007627">
    <property type="entry name" value="RNA_pol_sigma70_r2"/>
</dbReference>
<dbReference type="Gene3D" id="1.10.10.10">
    <property type="entry name" value="Winged helix-like DNA-binding domain superfamily/Winged helix DNA-binding domain"/>
    <property type="match status" value="1"/>
</dbReference>